<dbReference type="Gene3D" id="3.40.50.2000">
    <property type="entry name" value="Glycogen Phosphorylase B"/>
    <property type="match status" value="2"/>
</dbReference>
<dbReference type="EMBL" id="CP031517">
    <property type="protein sequence ID" value="QOS40087.1"/>
    <property type="molecule type" value="Genomic_DNA"/>
</dbReference>
<dbReference type="Proteomes" id="UP000593591">
    <property type="component" value="Chromosome"/>
</dbReference>
<reference evidence="4 6" key="1">
    <citation type="submission" date="2018-08" db="EMBL/GenBank/DDBJ databases">
        <title>The first complete genome of Treponema rectale (CHPAT), a commensal spirochete of the bovine rectum.</title>
        <authorList>
            <person name="Staton G.J."/>
            <person name="Clegg S.R."/>
            <person name="Carter S.D."/>
            <person name="Radford A.D."/>
            <person name="Darby A."/>
            <person name="Hall N."/>
            <person name="Birtles R.J."/>
            <person name="Evans N.J."/>
        </authorList>
    </citation>
    <scope>NUCLEOTIDE SEQUENCE [LARGE SCALE GENOMIC DNA]</scope>
    <source>
        <strain evidence="4 6">CHPA</strain>
    </source>
</reference>
<dbReference type="Proteomes" id="UP000578697">
    <property type="component" value="Unassembled WGS sequence"/>
</dbReference>
<dbReference type="InterPro" id="IPR028098">
    <property type="entry name" value="Glyco_trans_4-like_N"/>
</dbReference>
<dbReference type="PANTHER" id="PTHR45947">
    <property type="entry name" value="SULFOQUINOVOSYL TRANSFERASE SQD2"/>
    <property type="match status" value="1"/>
</dbReference>
<evidence type="ECO:0000313" key="4">
    <source>
        <dbReference type="EMBL" id="QOS40087.1"/>
    </source>
</evidence>
<proteinExistence type="predicted"/>
<dbReference type="InterPro" id="IPR050194">
    <property type="entry name" value="Glycosyltransferase_grp1"/>
</dbReference>
<evidence type="ECO:0000259" key="2">
    <source>
        <dbReference type="Pfam" id="PF13439"/>
    </source>
</evidence>
<dbReference type="PANTHER" id="PTHR45947:SF3">
    <property type="entry name" value="SULFOQUINOVOSYL TRANSFERASE SQD2"/>
    <property type="match status" value="1"/>
</dbReference>
<dbReference type="GO" id="GO:0047228">
    <property type="term" value="F:1,2-diacylglycerol 3-glucosyltransferase activity"/>
    <property type="evidence" value="ECO:0007669"/>
    <property type="project" value="UniProtKB-EC"/>
</dbReference>
<dbReference type="EMBL" id="JACHFR010000001">
    <property type="protein sequence ID" value="MBB5218209.1"/>
    <property type="molecule type" value="Genomic_DNA"/>
</dbReference>
<keyword evidence="3" id="KW-0808">Transferase</keyword>
<dbReference type="EC" id="2.4.1.337" evidence="3"/>
<feature type="domain" description="Glycosyl transferase family 1" evidence="1">
    <location>
        <begin position="199"/>
        <end position="365"/>
    </location>
</feature>
<keyword evidence="3" id="KW-0328">Glycosyltransferase</keyword>
<reference evidence="3 5" key="2">
    <citation type="submission" date="2020-08" db="EMBL/GenBank/DDBJ databases">
        <title>Genomic Encyclopedia of Type Strains, Phase IV (KMG-IV): sequencing the most valuable type-strain genomes for metagenomic binning, comparative biology and taxonomic classification.</title>
        <authorList>
            <person name="Goeker M."/>
        </authorList>
    </citation>
    <scope>NUCLEOTIDE SEQUENCE [LARGE SCALE GENOMIC DNA]</scope>
    <source>
        <strain evidence="3 5">DSM 103679</strain>
    </source>
</reference>
<dbReference type="AlphaFoldDB" id="A0A840S6M8"/>
<gene>
    <name evidence="4" type="ORF">DYE49_06305</name>
    <name evidence="3" type="ORF">HNP77_000553</name>
</gene>
<dbReference type="KEGG" id="trc:DYE49_06305"/>
<accession>A0A840S6M8</accession>
<dbReference type="Pfam" id="PF13439">
    <property type="entry name" value="Glyco_transf_4"/>
    <property type="match status" value="1"/>
</dbReference>
<dbReference type="Pfam" id="PF00534">
    <property type="entry name" value="Glycos_transf_1"/>
    <property type="match status" value="1"/>
</dbReference>
<evidence type="ECO:0000313" key="5">
    <source>
        <dbReference type="Proteomes" id="UP000578697"/>
    </source>
</evidence>
<evidence type="ECO:0000313" key="6">
    <source>
        <dbReference type="Proteomes" id="UP000593591"/>
    </source>
</evidence>
<feature type="domain" description="Glycosyltransferase subfamily 4-like N-terminal" evidence="2">
    <location>
        <begin position="15"/>
        <end position="188"/>
    </location>
</feature>
<evidence type="ECO:0000313" key="3">
    <source>
        <dbReference type="EMBL" id="MBB5218209.1"/>
    </source>
</evidence>
<name>A0A840S6M8_9SPIR</name>
<dbReference type="SUPFAM" id="SSF53756">
    <property type="entry name" value="UDP-Glycosyltransferase/glycogen phosphorylase"/>
    <property type="match status" value="1"/>
</dbReference>
<keyword evidence="5" id="KW-1185">Reference proteome</keyword>
<dbReference type="RefSeq" id="WP_184651635.1">
    <property type="nucleotide sequence ID" value="NZ_JACHFR010000001.1"/>
</dbReference>
<evidence type="ECO:0000259" key="1">
    <source>
        <dbReference type="Pfam" id="PF00534"/>
    </source>
</evidence>
<protein>
    <submittedName>
        <fullName evidence="3">1,2-diacylglycerol 3-alpha-glucosyltransferase</fullName>
        <ecNumber evidence="3">2.4.1.337</ecNumber>
    </submittedName>
    <submittedName>
        <fullName evidence="4">Glycosyltransferase family 4 protein</fullName>
    </submittedName>
</protein>
<dbReference type="InterPro" id="IPR001296">
    <property type="entry name" value="Glyco_trans_1"/>
</dbReference>
<sequence>MNIALFTDSYLPTKSGIVTVVVQLKKILEEYGHNVVVITVNCHEIDEDAPEEKNVLRVKSIKTVYGNHQYIGIPSRHKVVAFLKEHNVQLIHAHTEFFVGHCATVAGKKLGIPVIATTHTMWEDYYRYYLKIGKVIPKKAIRKIVRVLYKRFYAFINVSEKARNYFKQPFMLPETPSAVIPNAIDASRFSQRSCSEEEKTALRKKLGIQEGDRVVLYVGRIVEEKRLKELYEIMKHVVQKKDGIKMLFVGSGAMEEPLREQCRNEGLSSRIIFTGFIDWTELYMYYDISDLFVTASLSEMHSMTILEALVSAKPVVCRRDTSFSDTVFDGKDGYYADTDRQMEDKILKLLEDTELMKKMGEEAKKVSESFTLDIHGRRTLAFYELVMKTFPRKVTSEMLKKAVESVSR</sequence>
<organism evidence="3 5">
    <name type="scientific">Treponema rectale</name>
    <dbReference type="NCBI Taxonomy" id="744512"/>
    <lineage>
        <taxon>Bacteria</taxon>
        <taxon>Pseudomonadati</taxon>
        <taxon>Spirochaetota</taxon>
        <taxon>Spirochaetia</taxon>
        <taxon>Spirochaetales</taxon>
        <taxon>Treponemataceae</taxon>
        <taxon>Treponema</taxon>
    </lineage>
</organism>